<organism evidence="2 3">
    <name type="scientific">Globodera pallida</name>
    <name type="common">Potato cyst nematode worm</name>
    <name type="synonym">Heterodera pallida</name>
    <dbReference type="NCBI Taxonomy" id="36090"/>
    <lineage>
        <taxon>Eukaryota</taxon>
        <taxon>Metazoa</taxon>
        <taxon>Ecdysozoa</taxon>
        <taxon>Nematoda</taxon>
        <taxon>Chromadorea</taxon>
        <taxon>Rhabditida</taxon>
        <taxon>Tylenchina</taxon>
        <taxon>Tylenchomorpha</taxon>
        <taxon>Tylenchoidea</taxon>
        <taxon>Heteroderidae</taxon>
        <taxon>Heteroderinae</taxon>
        <taxon>Globodera</taxon>
    </lineage>
</organism>
<name>A0A183C9U3_GLOPA</name>
<reference evidence="2" key="1">
    <citation type="submission" date="2013-12" db="EMBL/GenBank/DDBJ databases">
        <authorList>
            <person name="Aslett M."/>
        </authorList>
    </citation>
    <scope>NUCLEOTIDE SEQUENCE [LARGE SCALE GENOMIC DNA]</scope>
    <source>
        <strain evidence="2">Lindley</strain>
    </source>
</reference>
<reference evidence="2" key="2">
    <citation type="submission" date="2014-05" db="EMBL/GenBank/DDBJ databases">
        <title>The genome and life-stage specific transcriptomes of Globodera pallida elucidate key aspects of plant parasitism by a cyst nematode.</title>
        <authorList>
            <person name="Cotton J.A."/>
            <person name="Lilley C.J."/>
            <person name="Jones L.M."/>
            <person name="Kikuchi T."/>
            <person name="Reid A.J."/>
            <person name="Thorpe P."/>
            <person name="Tsai I.J."/>
            <person name="Beasley H."/>
            <person name="Blok V."/>
            <person name="Cock P.J.A."/>
            <person name="Van den Akker S.E."/>
            <person name="Holroyd N."/>
            <person name="Hunt M."/>
            <person name="Mantelin S."/>
            <person name="Naghra H."/>
            <person name="Pain A."/>
            <person name="Palomares-Rius J.E."/>
            <person name="Zarowiecki M."/>
            <person name="Berriman M."/>
            <person name="Jones J.T."/>
            <person name="Urwin P.E."/>
        </authorList>
    </citation>
    <scope>NUCLEOTIDE SEQUENCE [LARGE SCALE GENOMIC DNA]</scope>
    <source>
        <strain evidence="2">Lindley</strain>
    </source>
</reference>
<protein>
    <submittedName>
        <fullName evidence="3">Uncharacterized protein</fullName>
    </submittedName>
</protein>
<evidence type="ECO:0000256" key="1">
    <source>
        <dbReference type="SAM" id="MobiDB-lite"/>
    </source>
</evidence>
<sequence length="78" mass="8075">MIEEDKCGNKSQAEAGLDSRGKYGILDLATLPFESGGAQTSGAQTAGPKRPRGPNGRAQTSGPKRQGPNDPHSVAELI</sequence>
<dbReference type="AlphaFoldDB" id="A0A183C9U3"/>
<feature type="region of interest" description="Disordered" evidence="1">
    <location>
        <begin position="1"/>
        <end position="78"/>
    </location>
</feature>
<keyword evidence="2" id="KW-1185">Reference proteome</keyword>
<dbReference type="Proteomes" id="UP000050741">
    <property type="component" value="Unassembled WGS sequence"/>
</dbReference>
<reference evidence="3" key="3">
    <citation type="submission" date="2016-06" db="UniProtKB">
        <authorList>
            <consortium name="WormBaseParasite"/>
        </authorList>
    </citation>
    <scope>IDENTIFICATION</scope>
</reference>
<feature type="compositionally biased region" description="Low complexity" evidence="1">
    <location>
        <begin position="35"/>
        <end position="47"/>
    </location>
</feature>
<accession>A0A183C9U3</accession>
<proteinExistence type="predicted"/>
<evidence type="ECO:0000313" key="3">
    <source>
        <dbReference type="WBParaSite" id="GPLIN_000964100"/>
    </source>
</evidence>
<dbReference type="WBParaSite" id="GPLIN_000964100">
    <property type="protein sequence ID" value="GPLIN_000964100"/>
    <property type="gene ID" value="GPLIN_000964100"/>
</dbReference>
<evidence type="ECO:0000313" key="2">
    <source>
        <dbReference type="Proteomes" id="UP000050741"/>
    </source>
</evidence>